<keyword evidence="8" id="KW-0325">Glycoprotein</keyword>
<keyword evidence="5 9" id="KW-1133">Transmembrane helix</keyword>
<evidence type="ECO:0000256" key="6">
    <source>
        <dbReference type="ARBA" id="ARBA00023136"/>
    </source>
</evidence>
<evidence type="ECO:0000259" key="10">
    <source>
        <dbReference type="Pfam" id="PF00060"/>
    </source>
</evidence>
<evidence type="ECO:0000256" key="3">
    <source>
        <dbReference type="ARBA" id="ARBA00022475"/>
    </source>
</evidence>
<dbReference type="PANTHER" id="PTHR42643">
    <property type="entry name" value="IONOTROPIC RECEPTOR 20A-RELATED"/>
    <property type="match status" value="1"/>
</dbReference>
<dbReference type="GO" id="GO:0050906">
    <property type="term" value="P:detection of stimulus involved in sensory perception"/>
    <property type="evidence" value="ECO:0007669"/>
    <property type="project" value="UniProtKB-ARBA"/>
</dbReference>
<comment type="similarity">
    <text evidence="2">Belongs to the glutamate-gated ion channel (TC 1.A.10.1) family.</text>
</comment>
<dbReference type="GO" id="GO:0015276">
    <property type="term" value="F:ligand-gated monoatomic ion channel activity"/>
    <property type="evidence" value="ECO:0007669"/>
    <property type="project" value="InterPro"/>
</dbReference>
<gene>
    <name evidence="11" type="ORF">SVUK_LOCUS10552</name>
</gene>
<proteinExistence type="inferred from homology"/>
<dbReference type="OrthoDB" id="9997229at2759"/>
<dbReference type="Gene3D" id="1.10.287.70">
    <property type="match status" value="1"/>
</dbReference>
<organism evidence="11 12">
    <name type="scientific">Strongylus vulgaris</name>
    <name type="common">Blood worm</name>
    <dbReference type="NCBI Taxonomy" id="40348"/>
    <lineage>
        <taxon>Eukaryota</taxon>
        <taxon>Metazoa</taxon>
        <taxon>Ecdysozoa</taxon>
        <taxon>Nematoda</taxon>
        <taxon>Chromadorea</taxon>
        <taxon>Rhabditida</taxon>
        <taxon>Rhabditina</taxon>
        <taxon>Rhabditomorpha</taxon>
        <taxon>Strongyloidea</taxon>
        <taxon>Strongylidae</taxon>
        <taxon>Strongylus</taxon>
    </lineage>
</organism>
<dbReference type="Pfam" id="PF00060">
    <property type="entry name" value="Lig_chan"/>
    <property type="match status" value="1"/>
</dbReference>
<evidence type="ECO:0000313" key="11">
    <source>
        <dbReference type="EMBL" id="VDM75554.1"/>
    </source>
</evidence>
<dbReference type="InterPro" id="IPR052192">
    <property type="entry name" value="Insect_Ionotropic_Sensory_Rcpt"/>
</dbReference>
<evidence type="ECO:0000256" key="2">
    <source>
        <dbReference type="ARBA" id="ARBA00008685"/>
    </source>
</evidence>
<keyword evidence="4 9" id="KW-0812">Transmembrane</keyword>
<evidence type="ECO:0000256" key="4">
    <source>
        <dbReference type="ARBA" id="ARBA00022692"/>
    </source>
</evidence>
<feature type="transmembrane region" description="Helical" evidence="9">
    <location>
        <begin position="176"/>
        <end position="199"/>
    </location>
</feature>
<accession>A0A3P7JC02</accession>
<feature type="transmembrane region" description="Helical" evidence="9">
    <location>
        <begin position="211"/>
        <end position="236"/>
    </location>
</feature>
<keyword evidence="12" id="KW-1185">Reference proteome</keyword>
<dbReference type="AlphaFoldDB" id="A0A3P7JC02"/>
<dbReference type="InterPro" id="IPR001320">
    <property type="entry name" value="Iontro_rcpt_C"/>
</dbReference>
<dbReference type="EMBL" id="UYYB01095493">
    <property type="protein sequence ID" value="VDM75554.1"/>
    <property type="molecule type" value="Genomic_DNA"/>
</dbReference>
<dbReference type="GO" id="GO:0005886">
    <property type="term" value="C:plasma membrane"/>
    <property type="evidence" value="ECO:0007669"/>
    <property type="project" value="UniProtKB-SubCell"/>
</dbReference>
<comment type="subcellular location">
    <subcellularLocation>
        <location evidence="1">Cell membrane</location>
        <topology evidence="1">Multi-pass membrane protein</topology>
    </subcellularLocation>
</comment>
<evidence type="ECO:0000256" key="9">
    <source>
        <dbReference type="SAM" id="Phobius"/>
    </source>
</evidence>
<name>A0A3P7JC02_STRVU</name>
<reference evidence="11 12" key="1">
    <citation type="submission" date="2018-11" db="EMBL/GenBank/DDBJ databases">
        <authorList>
            <consortium name="Pathogen Informatics"/>
        </authorList>
    </citation>
    <scope>NUCLEOTIDE SEQUENCE [LARGE SCALE GENOMIC DNA]</scope>
</reference>
<evidence type="ECO:0000256" key="1">
    <source>
        <dbReference type="ARBA" id="ARBA00004651"/>
    </source>
</evidence>
<keyword evidence="7" id="KW-0675">Receptor</keyword>
<keyword evidence="3" id="KW-1003">Cell membrane</keyword>
<dbReference type="PANTHER" id="PTHR42643:SF24">
    <property type="entry name" value="IONOTROPIC RECEPTOR 60A"/>
    <property type="match status" value="1"/>
</dbReference>
<feature type="domain" description="Ionotropic glutamate receptor C-terminal" evidence="10">
    <location>
        <begin position="169"/>
        <end position="248"/>
    </location>
</feature>
<sequence length="273" mass="30909">MLKHHTLDGLKGATLRVLVPSIEPPYVNYANFSDEAVEERGYSPGVVMELLKDIARTLDLKYEVGIFKCGIQCFPPILLMKNKLDPGVVMELLKDIARTLDLKYEVFCSLIKSNGKFEETDIIGGAAIMGYDRSLISDLTYPFETIHTGVLAVARTHHKSEAMLIVTEPFQWQVSVFYHFTFFSIPSYIFKVIAVFSGIPERPRSWSVRILISLWWLASITLMATFTGSLVALFAVEREELPFTSKSDNVLGRVTHNAQYILSQEHLTRNKNL</sequence>
<evidence type="ECO:0000256" key="5">
    <source>
        <dbReference type="ARBA" id="ARBA00022989"/>
    </source>
</evidence>
<evidence type="ECO:0000256" key="7">
    <source>
        <dbReference type="ARBA" id="ARBA00023170"/>
    </source>
</evidence>
<dbReference type="Proteomes" id="UP000270094">
    <property type="component" value="Unassembled WGS sequence"/>
</dbReference>
<keyword evidence="6 9" id="KW-0472">Membrane</keyword>
<evidence type="ECO:0000256" key="8">
    <source>
        <dbReference type="ARBA" id="ARBA00023180"/>
    </source>
</evidence>
<evidence type="ECO:0000313" key="12">
    <source>
        <dbReference type="Proteomes" id="UP000270094"/>
    </source>
</evidence>
<protein>
    <recommendedName>
        <fullName evidence="10">Ionotropic glutamate receptor C-terminal domain-containing protein</fullName>
    </recommendedName>
</protein>